<feature type="domain" description="Amidohydrolase 3" evidence="3">
    <location>
        <begin position="314"/>
        <end position="432"/>
    </location>
</feature>
<keyword evidence="1" id="KW-0862">Zinc</keyword>
<dbReference type="GO" id="GO:0046872">
    <property type="term" value="F:metal ion binding"/>
    <property type="evidence" value="ECO:0007669"/>
    <property type="project" value="InterPro"/>
</dbReference>
<accession>A0A2W2ANG5</accession>
<keyword evidence="5" id="KW-0378">Hydrolase</keyword>
<evidence type="ECO:0000313" key="6">
    <source>
        <dbReference type="Proteomes" id="UP000248795"/>
    </source>
</evidence>
<evidence type="ECO:0000256" key="1">
    <source>
        <dbReference type="ARBA" id="ARBA00022833"/>
    </source>
</evidence>
<dbReference type="PANTHER" id="PTHR43668">
    <property type="entry name" value="ALLANTOINASE"/>
    <property type="match status" value="1"/>
</dbReference>
<dbReference type="InterPro" id="IPR050138">
    <property type="entry name" value="DHOase/Allantoinase_Hydrolase"/>
</dbReference>
<dbReference type="NCBIfam" id="TIGR00857">
    <property type="entry name" value="pyrC_multi"/>
    <property type="match status" value="1"/>
</dbReference>
<dbReference type="GO" id="GO:0004038">
    <property type="term" value="F:allantoinase activity"/>
    <property type="evidence" value="ECO:0007669"/>
    <property type="project" value="TreeGrafter"/>
</dbReference>
<gene>
    <name evidence="5" type="ORF">DK847_10760</name>
</gene>
<evidence type="ECO:0000259" key="3">
    <source>
        <dbReference type="Pfam" id="PF07969"/>
    </source>
</evidence>
<dbReference type="CDD" id="cd01317">
    <property type="entry name" value="DHOase_IIa"/>
    <property type="match status" value="1"/>
</dbReference>
<dbReference type="InterPro" id="IPR032466">
    <property type="entry name" value="Metal_Hydrolase"/>
</dbReference>
<dbReference type="InterPro" id="IPR004722">
    <property type="entry name" value="DHOase"/>
</dbReference>
<dbReference type="GO" id="GO:0004151">
    <property type="term" value="F:dihydroorotase activity"/>
    <property type="evidence" value="ECO:0007669"/>
    <property type="project" value="UniProtKB-EC"/>
</dbReference>
<evidence type="ECO:0000259" key="4">
    <source>
        <dbReference type="Pfam" id="PF12890"/>
    </source>
</evidence>
<name>A0A2W2ANG5_9HYPH</name>
<dbReference type="GO" id="GO:0006145">
    <property type="term" value="P:purine nucleobase catabolic process"/>
    <property type="evidence" value="ECO:0007669"/>
    <property type="project" value="TreeGrafter"/>
</dbReference>
<dbReference type="EMBL" id="QKVK01000004">
    <property type="protein sequence ID" value="PZF76931.1"/>
    <property type="molecule type" value="Genomic_DNA"/>
</dbReference>
<dbReference type="InterPro" id="IPR024403">
    <property type="entry name" value="DHOase_cat"/>
</dbReference>
<dbReference type="InterPro" id="IPR011059">
    <property type="entry name" value="Metal-dep_hydrolase_composite"/>
</dbReference>
<proteinExistence type="predicted"/>
<dbReference type="AlphaFoldDB" id="A0A2W2ANG5"/>
<sequence length="435" mass="46321">MINPAKQNTRRRAYVNAEIVAPAQGLSGRGGILIEDGWILDVGPKVTRESVGAATVTDCRGLTLIPGLIDMRVFTGEPGMEYRETLASASEAAAAGGVTTMIVMPNTQPVIDDAAIVDFILRRARDTASVRVAPMAAITKGLGGELMTEIGLLKEAGAVAITEGTRAVANANVFRRALTYAKDFDQLVVQHVEEPTLSSGVMNAGEAASRLGLSGNPAMAEVIMLERDLRLVEMTGARYHASQVSSRLSVEVMRAAKARGLPVTCGVSIHHLVLNENDIGAYRSFFKLSPPLRAEDDRRTLVEAVADGTIDVIVSGHDPHSADTKRLPFAEAAYGAIGLETMLSAALGLHHNDGVPIARLVEAMSSKPAEILRLETGRLAPGAPADFAVVDRHLSWTVEKDGLRSRAKNSPFERRTLEGRAVETVVAGETVFAYA</sequence>
<dbReference type="Gene3D" id="3.20.20.140">
    <property type="entry name" value="Metal-dependent hydrolases"/>
    <property type="match status" value="1"/>
</dbReference>
<dbReference type="GO" id="GO:0006221">
    <property type="term" value="P:pyrimidine nucleotide biosynthetic process"/>
    <property type="evidence" value="ECO:0007669"/>
    <property type="project" value="UniProtKB-KW"/>
</dbReference>
<evidence type="ECO:0000313" key="5">
    <source>
        <dbReference type="EMBL" id="PZF76931.1"/>
    </source>
</evidence>
<dbReference type="Pfam" id="PF07969">
    <property type="entry name" value="Amidohydro_3"/>
    <property type="match status" value="1"/>
</dbReference>
<dbReference type="SUPFAM" id="SSF51556">
    <property type="entry name" value="Metallo-dependent hydrolases"/>
    <property type="match status" value="1"/>
</dbReference>
<dbReference type="GO" id="GO:0005737">
    <property type="term" value="C:cytoplasm"/>
    <property type="evidence" value="ECO:0007669"/>
    <property type="project" value="TreeGrafter"/>
</dbReference>
<dbReference type="RefSeq" id="WP_111198505.1">
    <property type="nucleotide sequence ID" value="NZ_QKVK01000004.1"/>
</dbReference>
<dbReference type="Gene3D" id="2.30.40.10">
    <property type="entry name" value="Urease, subunit C, domain 1"/>
    <property type="match status" value="1"/>
</dbReference>
<protein>
    <submittedName>
        <fullName evidence="5">Dihydroorotase</fullName>
        <ecNumber evidence="5">3.5.2.3</ecNumber>
    </submittedName>
</protein>
<evidence type="ECO:0000256" key="2">
    <source>
        <dbReference type="ARBA" id="ARBA00022975"/>
    </source>
</evidence>
<reference evidence="6" key="1">
    <citation type="submission" date="2018-06" db="EMBL/GenBank/DDBJ databases">
        <title>Aestuariibacter litoralis strain KCTC 52945T.</title>
        <authorList>
            <person name="Li X."/>
            <person name="Salam N."/>
            <person name="Li J.-L."/>
            <person name="Chen Y.-M."/>
            <person name="Yang Z.-W."/>
            <person name="Zhang L.-Y."/>
            <person name="Han M.-X."/>
            <person name="Xiao M."/>
            <person name="Li W.-J."/>
        </authorList>
    </citation>
    <scope>NUCLEOTIDE SEQUENCE [LARGE SCALE GENOMIC DNA]</scope>
    <source>
        <strain evidence="6">KCTC 52945</strain>
    </source>
</reference>
<dbReference type="InterPro" id="IPR013108">
    <property type="entry name" value="Amidohydro_3"/>
</dbReference>
<dbReference type="Pfam" id="PF12890">
    <property type="entry name" value="DHOase"/>
    <property type="match status" value="1"/>
</dbReference>
<dbReference type="PANTHER" id="PTHR43668:SF2">
    <property type="entry name" value="ALLANTOINASE"/>
    <property type="match status" value="1"/>
</dbReference>
<dbReference type="Proteomes" id="UP000248795">
    <property type="component" value="Unassembled WGS sequence"/>
</dbReference>
<keyword evidence="2" id="KW-0665">Pyrimidine biosynthesis</keyword>
<organism evidence="5 6">
    <name type="scientific">Aestuariivirga litoralis</name>
    <dbReference type="NCBI Taxonomy" id="2650924"/>
    <lineage>
        <taxon>Bacteria</taxon>
        <taxon>Pseudomonadati</taxon>
        <taxon>Pseudomonadota</taxon>
        <taxon>Alphaproteobacteria</taxon>
        <taxon>Hyphomicrobiales</taxon>
        <taxon>Aestuariivirgaceae</taxon>
        <taxon>Aestuariivirga</taxon>
    </lineage>
</organism>
<feature type="domain" description="Dihydroorotase catalytic" evidence="4">
    <location>
        <begin position="63"/>
        <end position="247"/>
    </location>
</feature>
<comment type="caution">
    <text evidence="5">The sequence shown here is derived from an EMBL/GenBank/DDBJ whole genome shotgun (WGS) entry which is preliminary data.</text>
</comment>
<dbReference type="EC" id="3.5.2.3" evidence="5"/>
<dbReference type="SUPFAM" id="SSF51338">
    <property type="entry name" value="Composite domain of metallo-dependent hydrolases"/>
    <property type="match status" value="1"/>
</dbReference>
<keyword evidence="6" id="KW-1185">Reference proteome</keyword>